<protein>
    <recommendedName>
        <fullName evidence="1">Abortive infection protein-like C-terminal domain-containing protein</fullName>
    </recommendedName>
</protein>
<dbReference type="Proteomes" id="UP001549086">
    <property type="component" value="Unassembled WGS sequence"/>
</dbReference>
<dbReference type="Pfam" id="PF14355">
    <property type="entry name" value="Abi_C"/>
    <property type="match status" value="1"/>
</dbReference>
<dbReference type="EMBL" id="JBEPLI010000005">
    <property type="protein sequence ID" value="MET3589694.1"/>
    <property type="molecule type" value="Genomic_DNA"/>
</dbReference>
<name>A0ABV2HGL5_9HYPH</name>
<accession>A0ABV2HGL5</accession>
<evidence type="ECO:0000313" key="2">
    <source>
        <dbReference type="EMBL" id="MET3589694.1"/>
    </source>
</evidence>
<dbReference type="RefSeq" id="WP_354189447.1">
    <property type="nucleotide sequence ID" value="NZ_JBEPLI010000005.1"/>
</dbReference>
<sequence length="272" mass="31638">MSDLSMIERAKLEQLFGMRSGYVLEFSNFTFSDFFRSYKINIDDEKYYVIGTSKANWMRAFWNRNGNYIVGTVIEGVINYTLVQGWLCKINNQQLINECQEIAQRLLNCQSVAELDALIATTDELDFELVAKHIRDAIDKNQPEGGLDRLHTFVHKFLRPRCKAYDIEITRDKSLNSVFGEYVKALKKERYLESRMTERILKSSISVLEDFNGVRNNKSLVHDNPVLNYEESLLIFNYIAALIRFIKSLEEKIQSGMVQAQKSTYNFDSLPF</sequence>
<reference evidence="2 3" key="1">
    <citation type="submission" date="2024-06" db="EMBL/GenBank/DDBJ databases">
        <title>Genomic Encyclopedia of Type Strains, Phase IV (KMG-IV): sequencing the most valuable type-strain genomes for metagenomic binning, comparative biology and taxonomic classification.</title>
        <authorList>
            <person name="Goeker M."/>
        </authorList>
    </citation>
    <scope>NUCLEOTIDE SEQUENCE [LARGE SCALE GENOMIC DNA]</scope>
    <source>
        <strain evidence="2 3">DSM 23649</strain>
    </source>
</reference>
<proteinExistence type="predicted"/>
<organism evidence="2 3">
    <name type="scientific">Bartonella silvatica</name>
    <dbReference type="NCBI Taxonomy" id="357760"/>
    <lineage>
        <taxon>Bacteria</taxon>
        <taxon>Pseudomonadati</taxon>
        <taxon>Pseudomonadota</taxon>
        <taxon>Alphaproteobacteria</taxon>
        <taxon>Hyphomicrobiales</taxon>
        <taxon>Bartonellaceae</taxon>
        <taxon>Bartonella</taxon>
    </lineage>
</organism>
<evidence type="ECO:0000259" key="1">
    <source>
        <dbReference type="Pfam" id="PF14355"/>
    </source>
</evidence>
<evidence type="ECO:0000313" key="3">
    <source>
        <dbReference type="Proteomes" id="UP001549086"/>
    </source>
</evidence>
<feature type="domain" description="Abortive infection protein-like C-terminal" evidence="1">
    <location>
        <begin position="177"/>
        <end position="246"/>
    </location>
</feature>
<dbReference type="InterPro" id="IPR026001">
    <property type="entry name" value="Abi-like_C"/>
</dbReference>
<keyword evidence="3" id="KW-1185">Reference proteome</keyword>
<gene>
    <name evidence="2" type="ORF">ABID23_000780</name>
</gene>
<comment type="caution">
    <text evidence="2">The sequence shown here is derived from an EMBL/GenBank/DDBJ whole genome shotgun (WGS) entry which is preliminary data.</text>
</comment>